<gene>
    <name evidence="2" type="ORF">LCGC14_1751600</name>
</gene>
<dbReference type="InterPro" id="IPR043732">
    <property type="entry name" value="DUF5675"/>
</dbReference>
<sequence>MESKEESIRIKRFFKCEKQVLGIMTLYDALDFPFYEVRTLELPDENNQKRISCIPCGEYEVIKRWSEKFGDHFHILDVPDRDYILIHFANFFSDLLGCIAAGFSHTDINGDGYRDVTDSKKTLKKLNKLLPQRFKLTIYEDLA</sequence>
<accession>A0A0F9K346</accession>
<name>A0A0F9K346_9ZZZZ</name>
<organism evidence="2">
    <name type="scientific">marine sediment metagenome</name>
    <dbReference type="NCBI Taxonomy" id="412755"/>
    <lineage>
        <taxon>unclassified sequences</taxon>
        <taxon>metagenomes</taxon>
        <taxon>ecological metagenomes</taxon>
    </lineage>
</organism>
<feature type="domain" description="DUF5675" evidence="1">
    <location>
        <begin position="10"/>
        <end position="131"/>
    </location>
</feature>
<evidence type="ECO:0000313" key="2">
    <source>
        <dbReference type="EMBL" id="KKM05688.1"/>
    </source>
</evidence>
<evidence type="ECO:0000259" key="1">
    <source>
        <dbReference type="Pfam" id="PF18925"/>
    </source>
</evidence>
<protein>
    <recommendedName>
        <fullName evidence="1">DUF5675 domain-containing protein</fullName>
    </recommendedName>
</protein>
<proteinExistence type="predicted"/>
<dbReference type="AlphaFoldDB" id="A0A0F9K346"/>
<comment type="caution">
    <text evidence="2">The sequence shown here is derived from an EMBL/GenBank/DDBJ whole genome shotgun (WGS) entry which is preliminary data.</text>
</comment>
<reference evidence="2" key="1">
    <citation type="journal article" date="2015" name="Nature">
        <title>Complex archaea that bridge the gap between prokaryotes and eukaryotes.</title>
        <authorList>
            <person name="Spang A."/>
            <person name="Saw J.H."/>
            <person name="Jorgensen S.L."/>
            <person name="Zaremba-Niedzwiedzka K."/>
            <person name="Martijn J."/>
            <person name="Lind A.E."/>
            <person name="van Eijk R."/>
            <person name="Schleper C."/>
            <person name="Guy L."/>
            <person name="Ettema T.J."/>
        </authorList>
    </citation>
    <scope>NUCLEOTIDE SEQUENCE</scope>
</reference>
<dbReference type="EMBL" id="LAZR01016162">
    <property type="protein sequence ID" value="KKM05688.1"/>
    <property type="molecule type" value="Genomic_DNA"/>
</dbReference>
<dbReference type="Pfam" id="PF18925">
    <property type="entry name" value="DUF5675"/>
    <property type="match status" value="1"/>
</dbReference>